<keyword evidence="2" id="KW-1185">Reference proteome</keyword>
<accession>A0ABR2XEX3</accession>
<proteinExistence type="predicted"/>
<dbReference type="EMBL" id="JARVKM010000063">
    <property type="protein sequence ID" value="KAK9772334.1"/>
    <property type="molecule type" value="Genomic_DNA"/>
</dbReference>
<evidence type="ECO:0000313" key="2">
    <source>
        <dbReference type="Proteomes" id="UP001465668"/>
    </source>
</evidence>
<comment type="caution">
    <text evidence="1">The sequence shown here is derived from an EMBL/GenBank/DDBJ whole genome shotgun (WGS) entry which is preliminary data.</text>
</comment>
<protein>
    <submittedName>
        <fullName evidence="1">FAD-binding domain-containing protein</fullName>
    </submittedName>
</protein>
<gene>
    <name evidence="1" type="ORF">SCAR479_11034</name>
</gene>
<reference evidence="1 2" key="1">
    <citation type="submission" date="2024-02" db="EMBL/GenBank/DDBJ databases">
        <title>First draft genome assembly of two strains of Seiridium cardinale.</title>
        <authorList>
            <person name="Emiliani G."/>
            <person name="Scali E."/>
        </authorList>
    </citation>
    <scope>NUCLEOTIDE SEQUENCE [LARGE SCALE GENOMIC DNA]</scope>
    <source>
        <strain evidence="1 2">BM-138-000479</strain>
    </source>
</reference>
<organism evidence="1 2">
    <name type="scientific">Seiridium cardinale</name>
    <dbReference type="NCBI Taxonomy" id="138064"/>
    <lineage>
        <taxon>Eukaryota</taxon>
        <taxon>Fungi</taxon>
        <taxon>Dikarya</taxon>
        <taxon>Ascomycota</taxon>
        <taxon>Pezizomycotina</taxon>
        <taxon>Sordariomycetes</taxon>
        <taxon>Xylariomycetidae</taxon>
        <taxon>Amphisphaeriales</taxon>
        <taxon>Sporocadaceae</taxon>
        <taxon>Seiridium</taxon>
    </lineage>
</organism>
<sequence>MWGGAHTFNYTPSVLDAQMNAFSSFINPKNFDDRADVIAAVFSQNPGSVRSVLAVMFYVEPIINPPIFRPFTSIAMPVSNTLRLGNISNIISEQPVTLPADANRAYYFTYSFKHFDITLYKELIRVWEDITNTLDDIQGL</sequence>
<evidence type="ECO:0000313" key="1">
    <source>
        <dbReference type="EMBL" id="KAK9772334.1"/>
    </source>
</evidence>
<name>A0ABR2XEX3_9PEZI</name>
<dbReference type="Proteomes" id="UP001465668">
    <property type="component" value="Unassembled WGS sequence"/>
</dbReference>